<sequence>MVPDVRDYAIFAYHFINGCLRHRTLLSVSDAAIVDTLVFNPLLLPSSSLLGLTLYHPSRRCLLAAIPSPPSPYYSSFSLASYDLPSPRRLFLTPFHEPNATDSTESANDVTVEFSGNAYVTNSVSNLIWKVNLEGEVIILSRSLLFTANPVERGMPYSSCGLNGLLTSARVISSWSNQIPGNFPKSTPTMGQ</sequence>
<protein>
    <submittedName>
        <fullName evidence="1">Uncharacterized protein</fullName>
    </submittedName>
</protein>
<proteinExistence type="predicted"/>
<dbReference type="AlphaFoldDB" id="A0AA88UAL3"/>
<comment type="caution">
    <text evidence="1">The sequence shown here is derived from an EMBL/GenBank/DDBJ whole genome shotgun (WGS) entry which is preliminary data.</text>
</comment>
<reference evidence="1" key="1">
    <citation type="submission" date="2022-12" db="EMBL/GenBank/DDBJ databases">
        <title>Draft genome assemblies for two species of Escallonia (Escalloniales).</title>
        <authorList>
            <person name="Chanderbali A."/>
            <person name="Dervinis C."/>
            <person name="Anghel I."/>
            <person name="Soltis D."/>
            <person name="Soltis P."/>
            <person name="Zapata F."/>
        </authorList>
    </citation>
    <scope>NUCLEOTIDE SEQUENCE</scope>
    <source>
        <strain evidence="1">UCBG92.1500</strain>
        <tissue evidence="1">Leaf</tissue>
    </source>
</reference>
<dbReference type="InterPro" id="IPR053224">
    <property type="entry name" value="Sensory_adhesion_molecule"/>
</dbReference>
<dbReference type="Proteomes" id="UP001187471">
    <property type="component" value="Unassembled WGS sequence"/>
</dbReference>
<dbReference type="PANTHER" id="PTHR31460">
    <property type="match status" value="1"/>
</dbReference>
<dbReference type="EMBL" id="JAVXUO010002263">
    <property type="protein sequence ID" value="KAK2974941.1"/>
    <property type="molecule type" value="Genomic_DNA"/>
</dbReference>
<evidence type="ECO:0000313" key="1">
    <source>
        <dbReference type="EMBL" id="KAK2974941.1"/>
    </source>
</evidence>
<organism evidence="1 2">
    <name type="scientific">Escallonia rubra</name>
    <dbReference type="NCBI Taxonomy" id="112253"/>
    <lineage>
        <taxon>Eukaryota</taxon>
        <taxon>Viridiplantae</taxon>
        <taxon>Streptophyta</taxon>
        <taxon>Embryophyta</taxon>
        <taxon>Tracheophyta</taxon>
        <taxon>Spermatophyta</taxon>
        <taxon>Magnoliopsida</taxon>
        <taxon>eudicotyledons</taxon>
        <taxon>Gunneridae</taxon>
        <taxon>Pentapetalae</taxon>
        <taxon>asterids</taxon>
        <taxon>campanulids</taxon>
        <taxon>Escalloniales</taxon>
        <taxon>Escalloniaceae</taxon>
        <taxon>Escallonia</taxon>
    </lineage>
</organism>
<dbReference type="PANTHER" id="PTHR31460:SF3">
    <property type="entry name" value="MESOCENTIN"/>
    <property type="match status" value="1"/>
</dbReference>
<keyword evidence="2" id="KW-1185">Reference proteome</keyword>
<gene>
    <name evidence="1" type="ORF">RJ640_009223</name>
</gene>
<accession>A0AA88UAL3</accession>
<evidence type="ECO:0000313" key="2">
    <source>
        <dbReference type="Proteomes" id="UP001187471"/>
    </source>
</evidence>
<dbReference type="GO" id="GO:0005783">
    <property type="term" value="C:endoplasmic reticulum"/>
    <property type="evidence" value="ECO:0007669"/>
    <property type="project" value="TreeGrafter"/>
</dbReference>
<name>A0AA88UAL3_9ASTE</name>